<proteinExistence type="predicted"/>
<protein>
    <submittedName>
        <fullName evidence="1">Protein hgh1</fullName>
    </submittedName>
</protein>
<evidence type="ECO:0000313" key="1">
    <source>
        <dbReference type="EMBL" id="KAJ2897202.1"/>
    </source>
</evidence>
<reference evidence="1" key="1">
    <citation type="submission" date="2022-07" db="EMBL/GenBank/DDBJ databases">
        <title>Phylogenomic reconstructions and comparative analyses of Kickxellomycotina fungi.</title>
        <authorList>
            <person name="Reynolds N.K."/>
            <person name="Stajich J.E."/>
            <person name="Barry K."/>
            <person name="Grigoriev I.V."/>
            <person name="Crous P."/>
            <person name="Smith M.E."/>
        </authorList>
    </citation>
    <scope>NUCLEOTIDE SEQUENCE</scope>
    <source>
        <strain evidence="1">CBS 190363</strain>
    </source>
</reference>
<dbReference type="Proteomes" id="UP001139981">
    <property type="component" value="Unassembled WGS sequence"/>
</dbReference>
<dbReference type="EMBL" id="JANBVB010000136">
    <property type="protein sequence ID" value="KAJ2897202.1"/>
    <property type="molecule type" value="Genomic_DNA"/>
</dbReference>
<comment type="caution">
    <text evidence="1">The sequence shown here is derived from an EMBL/GenBank/DDBJ whole genome shotgun (WGS) entry which is preliminary data.</text>
</comment>
<sequence>MEQQLDELVDFLSSPRSDVRQLAATYIVGFSHPTSEHYQLLLSRAKKIVQPLLVICHETPIAANSAMSTLVNMTSNLAVCEHFANEDALRMVVRLITVSTSLIADTACMLLSNLTKKDSICRILAKLDVGEVPGICNSRFALDQLTDVFVKGMGKVYNKDAEFNFLASVFADITNHPFGRRYFLERTSYDDKMPITKIMVFSEYPEIIRRGGVDSTMKNICFEKERHSDILDPKETNMLPYILLPLCGPEEFDMDDMEAMPEEVQLLGDDKKREKDPKLRTTLLEAINLLCSTHYGRETLRAKKVYPILREMHKVETDETCSELNHRAVQLLMGDESSETKNDAEPPADSAAAADENVFEEI</sequence>
<evidence type="ECO:0000313" key="2">
    <source>
        <dbReference type="Proteomes" id="UP001139981"/>
    </source>
</evidence>
<gene>
    <name evidence="1" type="primary">HGH1</name>
    <name evidence="1" type="ORF">IWW38_001796</name>
</gene>
<organism evidence="1 2">
    <name type="scientific">Coemansia aciculifera</name>
    <dbReference type="NCBI Taxonomy" id="417176"/>
    <lineage>
        <taxon>Eukaryota</taxon>
        <taxon>Fungi</taxon>
        <taxon>Fungi incertae sedis</taxon>
        <taxon>Zoopagomycota</taxon>
        <taxon>Kickxellomycotina</taxon>
        <taxon>Kickxellomycetes</taxon>
        <taxon>Kickxellales</taxon>
        <taxon>Kickxellaceae</taxon>
        <taxon>Coemansia</taxon>
    </lineage>
</organism>
<accession>A0ACC1M5R6</accession>
<name>A0ACC1M5R6_9FUNG</name>
<keyword evidence="2" id="KW-1185">Reference proteome</keyword>